<dbReference type="EC" id="3.4.13.19" evidence="3"/>
<evidence type="ECO:0000256" key="2">
    <source>
        <dbReference type="ARBA" id="ARBA00048655"/>
    </source>
</evidence>
<dbReference type="RefSeq" id="XP_018691174.1">
    <property type="nucleotide sequence ID" value="XM_018840053.1"/>
</dbReference>
<dbReference type="PANTHER" id="PTHR10443:SF12">
    <property type="entry name" value="DIPEPTIDASE"/>
    <property type="match status" value="1"/>
</dbReference>
<keyword evidence="3" id="KW-0482">Metalloprotease</keyword>
<comment type="similarity">
    <text evidence="3">Belongs to the metallo-dependent hydrolases superfamily. Peptidase M19 family.</text>
</comment>
<keyword evidence="3" id="KW-0378">Hydrolase</keyword>
<dbReference type="InterPro" id="IPR016477">
    <property type="entry name" value="Fructo-/Ketosamine-3-kinase"/>
</dbReference>
<gene>
    <name evidence="4" type="ORF">AYL99_08545</name>
</gene>
<comment type="catalytic activity">
    <reaction evidence="2">
        <text>N(6)-D-ribulosyl-L-lysyl-[protein] + ATP = N(6)-(3-O-phospho-D-ribulosyl)-L-lysyl-[protein] + ADP + H(+)</text>
        <dbReference type="Rhea" id="RHEA:48432"/>
        <dbReference type="Rhea" id="RHEA-COMP:12103"/>
        <dbReference type="Rhea" id="RHEA-COMP:12104"/>
        <dbReference type="ChEBI" id="CHEBI:15378"/>
        <dbReference type="ChEBI" id="CHEBI:30616"/>
        <dbReference type="ChEBI" id="CHEBI:90418"/>
        <dbReference type="ChEBI" id="CHEBI:90420"/>
        <dbReference type="ChEBI" id="CHEBI:456216"/>
        <dbReference type="EC" id="2.7.1.172"/>
    </reaction>
    <physiologicalReaction direction="left-to-right" evidence="2">
        <dbReference type="Rhea" id="RHEA:48433"/>
    </physiologicalReaction>
</comment>
<dbReference type="STRING" id="1367422.A0A178ZDE7"/>
<organism evidence="4 5">
    <name type="scientific">Fonsecaea erecta</name>
    <dbReference type="NCBI Taxonomy" id="1367422"/>
    <lineage>
        <taxon>Eukaryota</taxon>
        <taxon>Fungi</taxon>
        <taxon>Dikarya</taxon>
        <taxon>Ascomycota</taxon>
        <taxon>Pezizomycotina</taxon>
        <taxon>Eurotiomycetes</taxon>
        <taxon>Chaetothyriomycetidae</taxon>
        <taxon>Chaetothyriales</taxon>
        <taxon>Herpotrichiellaceae</taxon>
        <taxon>Fonsecaea</taxon>
    </lineage>
</organism>
<dbReference type="Proteomes" id="UP000078343">
    <property type="component" value="Unassembled WGS sequence"/>
</dbReference>
<dbReference type="PANTHER" id="PTHR10443">
    <property type="entry name" value="MICROSOMAL DIPEPTIDASE"/>
    <property type="match status" value="1"/>
</dbReference>
<keyword evidence="3" id="KW-0645">Protease</keyword>
<evidence type="ECO:0000256" key="3">
    <source>
        <dbReference type="RuleBase" id="RU341113"/>
    </source>
</evidence>
<proteinExistence type="inferred from homology"/>
<dbReference type="InterPro" id="IPR032466">
    <property type="entry name" value="Metal_Hydrolase"/>
</dbReference>
<dbReference type="InterPro" id="IPR011009">
    <property type="entry name" value="Kinase-like_dom_sf"/>
</dbReference>
<dbReference type="FunFam" id="3.90.1200.10:FF:000018">
    <property type="entry name" value="Fructosamine-3-kinase, putative"/>
    <property type="match status" value="1"/>
</dbReference>
<dbReference type="Pfam" id="PF03881">
    <property type="entry name" value="Fructosamin_kin"/>
    <property type="match status" value="1"/>
</dbReference>
<dbReference type="InterPro" id="IPR008257">
    <property type="entry name" value="Pept_M19"/>
</dbReference>
<dbReference type="OrthoDB" id="445695at2759"/>
<keyword evidence="5" id="KW-1185">Reference proteome</keyword>
<name>A0A178ZDE7_9EURO</name>
<dbReference type="GO" id="GO:0070573">
    <property type="term" value="F:metallodipeptidase activity"/>
    <property type="evidence" value="ECO:0007669"/>
    <property type="project" value="InterPro"/>
</dbReference>
<dbReference type="GO" id="GO:0006508">
    <property type="term" value="P:proteolysis"/>
    <property type="evidence" value="ECO:0007669"/>
    <property type="project" value="UniProtKB-KW"/>
</dbReference>
<reference evidence="4 5" key="1">
    <citation type="submission" date="2016-04" db="EMBL/GenBank/DDBJ databases">
        <title>Draft genome of Fonsecaea erecta CBS 125763.</title>
        <authorList>
            <person name="Weiss V.A."/>
            <person name="Vicente V.A."/>
            <person name="Raittz R.T."/>
            <person name="Moreno L.F."/>
            <person name="De Souza E.M."/>
            <person name="Pedrosa F.O."/>
            <person name="Steffens M.B."/>
            <person name="Faoro H."/>
            <person name="Tadra-Sfeir M.Z."/>
            <person name="Najafzadeh M.J."/>
            <person name="Felipe M.S."/>
            <person name="Teixeira M."/>
            <person name="Sun J."/>
            <person name="Xi L."/>
            <person name="Gomes R."/>
            <person name="De Azevedo C.M."/>
            <person name="Salgado C.G."/>
            <person name="Da Silva M.B."/>
            <person name="Nascimento M.F."/>
            <person name="Queiroz-Telles F."/>
            <person name="Attili D.S."/>
            <person name="Gorbushina A."/>
        </authorList>
    </citation>
    <scope>NUCLEOTIDE SEQUENCE [LARGE SCALE GENOMIC DNA]</scope>
    <source>
        <strain evidence="4 5">CBS 125763</strain>
    </source>
</reference>
<evidence type="ECO:0000313" key="4">
    <source>
        <dbReference type="EMBL" id="OAP57807.1"/>
    </source>
</evidence>
<dbReference type="SUPFAM" id="SSF51556">
    <property type="entry name" value="Metallo-dependent hydrolases"/>
    <property type="match status" value="1"/>
</dbReference>
<dbReference type="SUPFAM" id="SSF56112">
    <property type="entry name" value="Protein kinase-like (PK-like)"/>
    <property type="match status" value="1"/>
</dbReference>
<accession>A0A178ZDE7</accession>
<dbReference type="Pfam" id="PF01244">
    <property type="entry name" value="Peptidase_M19"/>
    <property type="match status" value="1"/>
</dbReference>
<dbReference type="GO" id="GO:0046872">
    <property type="term" value="F:metal ion binding"/>
    <property type="evidence" value="ECO:0007669"/>
    <property type="project" value="UniProtKB-UniRule"/>
</dbReference>
<dbReference type="EMBL" id="LVYI01000007">
    <property type="protein sequence ID" value="OAP57807.1"/>
    <property type="molecule type" value="Genomic_DNA"/>
</dbReference>
<evidence type="ECO:0000256" key="1">
    <source>
        <dbReference type="ARBA" id="ARBA00022997"/>
    </source>
</evidence>
<keyword evidence="1 3" id="KW-0224">Dipeptidase</keyword>
<dbReference type="GeneID" id="30012713"/>
<comment type="cofactor">
    <cofactor evidence="3">
        <name>Zn(2+)</name>
        <dbReference type="ChEBI" id="CHEBI:29105"/>
    </cofactor>
</comment>
<keyword evidence="3" id="KW-0479">Metal-binding</keyword>
<comment type="caution">
    <text evidence="4">The sequence shown here is derived from an EMBL/GenBank/DDBJ whole genome shotgun (WGS) entry which is preliminary data.</text>
</comment>
<protein>
    <recommendedName>
        <fullName evidence="3">Dipeptidase</fullName>
        <ecNumber evidence="3">3.4.13.19</ecNumber>
    </recommendedName>
</protein>
<evidence type="ECO:0000313" key="5">
    <source>
        <dbReference type="Proteomes" id="UP000078343"/>
    </source>
</evidence>
<dbReference type="Gene3D" id="3.20.20.140">
    <property type="entry name" value="Metal-dependent hydrolases"/>
    <property type="match status" value="1"/>
</dbReference>
<keyword evidence="3" id="KW-0862">Zinc</keyword>
<dbReference type="GO" id="GO:0102193">
    <property type="term" value="F:protein-ribulosamine 3-kinase activity"/>
    <property type="evidence" value="ECO:0007669"/>
    <property type="project" value="UniProtKB-EC"/>
</dbReference>
<sequence length="806" mass="89150">MAFSGDVAVTKMPTIDPAIVRALHLDADTAHISAHGGSGFASTFRITTATTSIFVKQSRSPGADVMFQGEHASLNAIHDAVPSLCPQSYAWGPLESGGGYFLATEFLDFSGRLSSAAAARTRSSSGSGSGMSLAQKLARLHTTPAPVPEGYDSPQFGFPVTTCCGDTPQDNTFTSSWAEFFGEHRLLAILEQAEENNGRDSELRRVVERTVHEVVPKLLGSDHLGGKDGIKPVVVHGDLWSGNKSQGSFVGRRDETTREDVVFDPSSCYAHNEYDFGIMRMFGGFHTSFWKEYHELVPKTEPVGEYEDRVSLYEIYHHLNHYAIFGGGYKSGAIGILKKLAMVRIKDGRKPKARSSPDESYDRYQWPRWRTMLLFLIAALCVEEAFKDGFYYRPHLYLASLIPSSFLSLDQRVSRIMAATPLMDGHDDLAWSIRANFHNHLYDQDFRTKFEDGGMPDHLDLARLKQGRQGGLFWSCWVECPADIFDFSNENYASTIVLALSQMDLIHRVQAAHADIFSPATLDSSTALTAFRRHGKLLSPIGLEGLHMIGRNASMLRLYHQLGAKYVTLTWNCHNAFADAAQLTIEDDSPNPGAARPAAPHWGGLSPLGTRLIREMNRLGMMVDLSHTHPATMHDVLAGNQTKLFSGSRAPVIFSHSSAHALCPHPRNVPDYILPLVKQTDSIVMVTFVPEFISCVNSSTPNTLPTFYPANSTLEWVADHIMYIGTKIGFEHVGIGSDFDGTPTTPRGLEDVSKFPDLLKELLRRGLSDRQVEGITGGNLLRVWKRVEEVGKEMQREGVAPMEDDI</sequence>
<dbReference type="PROSITE" id="PS51365">
    <property type="entry name" value="RENAL_DIPEPTIDASE_2"/>
    <property type="match status" value="1"/>
</dbReference>
<dbReference type="CDD" id="cd01301">
    <property type="entry name" value="rDP_like"/>
    <property type="match status" value="1"/>
</dbReference>
<dbReference type="Gene3D" id="3.90.1200.10">
    <property type="match status" value="1"/>
</dbReference>
<dbReference type="AlphaFoldDB" id="A0A178ZDE7"/>
<comment type="catalytic activity">
    <reaction evidence="3">
        <text>an L-aminoacyl-L-amino acid + H2O = 2 an L-alpha-amino acid</text>
        <dbReference type="Rhea" id="RHEA:48940"/>
        <dbReference type="ChEBI" id="CHEBI:15377"/>
        <dbReference type="ChEBI" id="CHEBI:59869"/>
        <dbReference type="ChEBI" id="CHEBI:77460"/>
        <dbReference type="EC" id="3.4.13.19"/>
    </reaction>
</comment>